<dbReference type="GeneID" id="87870684"/>
<keyword evidence="5" id="KW-1185">Reference proteome</keyword>
<name>A0AAJ0I6P6_9PEZI</name>
<evidence type="ECO:0000256" key="2">
    <source>
        <dbReference type="SAM" id="MobiDB-lite"/>
    </source>
</evidence>
<dbReference type="PANTHER" id="PTHR10281">
    <property type="entry name" value="MEMBRANE-ASSOCIATED PROGESTERONE RECEPTOR COMPONENT-RELATED"/>
    <property type="match status" value="1"/>
</dbReference>
<dbReference type="GO" id="GO:0012505">
    <property type="term" value="C:endomembrane system"/>
    <property type="evidence" value="ECO:0007669"/>
    <property type="project" value="TreeGrafter"/>
</dbReference>
<proteinExistence type="inferred from homology"/>
<protein>
    <recommendedName>
        <fullName evidence="3">Cytochrome b5 heme-binding domain-containing protein</fullName>
    </recommendedName>
</protein>
<evidence type="ECO:0000256" key="1">
    <source>
        <dbReference type="ARBA" id="ARBA00038357"/>
    </source>
</evidence>
<dbReference type="EMBL" id="JAULSX010000005">
    <property type="protein sequence ID" value="KAK3491255.1"/>
    <property type="molecule type" value="Genomic_DNA"/>
</dbReference>
<sequence>MADTDTVRRRKPESRTPATNEPGHDTASATEDSDVEEIIRPGFPPHSESRNGGKKKKAPKRRIEDEDESNPWLLDILRVISFLFLASCGLSYLISNGESFFWGMSHPPNYLQLEWWKSQLRGPIYLTPAELAAFDGTDESKPIYLAINGTIYDVSANRRTYGPGGSYHVFAGVDASRAYVTGCFAEDRTPDMRGVEEMFLPLDDPAVDNKYWTPEELKQLKRKEMEEALKKVNDALKHWANFFGKSKKYRFVGYVKRDKDWLKKEPVPKLCEAAGRGRTPRSPPEEEKKKH</sequence>
<dbReference type="FunFam" id="3.10.120.10:FF:000018">
    <property type="entry name" value="Heme/steroid binding domain protein, putative"/>
    <property type="match status" value="1"/>
</dbReference>
<dbReference type="Gene3D" id="3.10.120.10">
    <property type="entry name" value="Cytochrome b5-like heme/steroid binding domain"/>
    <property type="match status" value="1"/>
</dbReference>
<dbReference type="Proteomes" id="UP001285908">
    <property type="component" value="Unassembled WGS sequence"/>
</dbReference>
<dbReference type="PANTHER" id="PTHR10281:SF76">
    <property type="entry name" value="CALCUTTA CUP-RELATED"/>
    <property type="match status" value="1"/>
</dbReference>
<dbReference type="InterPro" id="IPR036400">
    <property type="entry name" value="Cyt_B5-like_heme/steroid_sf"/>
</dbReference>
<feature type="domain" description="Cytochrome b5 heme-binding" evidence="3">
    <location>
        <begin position="126"/>
        <end position="256"/>
    </location>
</feature>
<dbReference type="Pfam" id="PF00173">
    <property type="entry name" value="Cyt-b5"/>
    <property type="match status" value="1"/>
</dbReference>
<evidence type="ECO:0000313" key="5">
    <source>
        <dbReference type="Proteomes" id="UP001285908"/>
    </source>
</evidence>
<dbReference type="InterPro" id="IPR001199">
    <property type="entry name" value="Cyt_B5-like_heme/steroid-bd"/>
</dbReference>
<dbReference type="RefSeq" id="XP_062692438.1">
    <property type="nucleotide sequence ID" value="XM_062833062.1"/>
</dbReference>
<comment type="similarity">
    <text evidence="1">Belongs to the cytochrome b5 family. MAPR subfamily.</text>
</comment>
<evidence type="ECO:0000313" key="4">
    <source>
        <dbReference type="EMBL" id="KAK3491255.1"/>
    </source>
</evidence>
<comment type="caution">
    <text evidence="4">The sequence shown here is derived from an EMBL/GenBank/DDBJ whole genome shotgun (WGS) entry which is preliminary data.</text>
</comment>
<dbReference type="GO" id="GO:0016020">
    <property type="term" value="C:membrane"/>
    <property type="evidence" value="ECO:0007669"/>
    <property type="project" value="TreeGrafter"/>
</dbReference>
<gene>
    <name evidence="4" type="ORF">B0T23DRAFT_180242</name>
</gene>
<dbReference type="SMART" id="SM01117">
    <property type="entry name" value="Cyt-b5"/>
    <property type="match status" value="1"/>
</dbReference>
<feature type="region of interest" description="Disordered" evidence="2">
    <location>
        <begin position="1"/>
        <end position="64"/>
    </location>
</feature>
<accession>A0AAJ0I6P6</accession>
<dbReference type="InterPro" id="IPR050577">
    <property type="entry name" value="MAPR/NEUFC/NENF-like"/>
</dbReference>
<dbReference type="AlphaFoldDB" id="A0AAJ0I6P6"/>
<evidence type="ECO:0000259" key="3">
    <source>
        <dbReference type="SMART" id="SM01117"/>
    </source>
</evidence>
<organism evidence="4 5">
    <name type="scientific">Neurospora hispaniola</name>
    <dbReference type="NCBI Taxonomy" id="588809"/>
    <lineage>
        <taxon>Eukaryota</taxon>
        <taxon>Fungi</taxon>
        <taxon>Dikarya</taxon>
        <taxon>Ascomycota</taxon>
        <taxon>Pezizomycotina</taxon>
        <taxon>Sordariomycetes</taxon>
        <taxon>Sordariomycetidae</taxon>
        <taxon>Sordariales</taxon>
        <taxon>Sordariaceae</taxon>
        <taxon>Neurospora</taxon>
    </lineage>
</organism>
<reference evidence="4 5" key="1">
    <citation type="journal article" date="2023" name="Mol. Phylogenet. Evol.">
        <title>Genome-scale phylogeny and comparative genomics of the fungal order Sordariales.</title>
        <authorList>
            <person name="Hensen N."/>
            <person name="Bonometti L."/>
            <person name="Westerberg I."/>
            <person name="Brannstrom I.O."/>
            <person name="Guillou S."/>
            <person name="Cros-Aarteil S."/>
            <person name="Calhoun S."/>
            <person name="Haridas S."/>
            <person name="Kuo A."/>
            <person name="Mondo S."/>
            <person name="Pangilinan J."/>
            <person name="Riley R."/>
            <person name="LaButti K."/>
            <person name="Andreopoulos B."/>
            <person name="Lipzen A."/>
            <person name="Chen C."/>
            <person name="Yan M."/>
            <person name="Daum C."/>
            <person name="Ng V."/>
            <person name="Clum A."/>
            <person name="Steindorff A."/>
            <person name="Ohm R.A."/>
            <person name="Martin F."/>
            <person name="Silar P."/>
            <person name="Natvig D.O."/>
            <person name="Lalanne C."/>
            <person name="Gautier V."/>
            <person name="Ament-Velasquez S.L."/>
            <person name="Kruys A."/>
            <person name="Hutchinson M.I."/>
            <person name="Powell A.J."/>
            <person name="Barry K."/>
            <person name="Miller A.N."/>
            <person name="Grigoriev I.V."/>
            <person name="Debuchy R."/>
            <person name="Gladieux P."/>
            <person name="Hiltunen Thoren M."/>
            <person name="Johannesson H."/>
        </authorList>
    </citation>
    <scope>NUCLEOTIDE SEQUENCE [LARGE SCALE GENOMIC DNA]</scope>
    <source>
        <strain evidence="4 5">FGSC 10403</strain>
    </source>
</reference>
<dbReference type="SUPFAM" id="SSF55856">
    <property type="entry name" value="Cytochrome b5-like heme/steroid binding domain"/>
    <property type="match status" value="1"/>
</dbReference>
<feature type="region of interest" description="Disordered" evidence="2">
    <location>
        <begin position="269"/>
        <end position="291"/>
    </location>
</feature>